<evidence type="ECO:0000256" key="1">
    <source>
        <dbReference type="ARBA" id="ARBA00004173"/>
    </source>
</evidence>
<dbReference type="AlphaFoldDB" id="A0A1G4JD62"/>
<feature type="compositionally biased region" description="Polar residues" evidence="5">
    <location>
        <begin position="15"/>
        <end position="34"/>
    </location>
</feature>
<feature type="region of interest" description="Disordered" evidence="5">
    <location>
        <begin position="15"/>
        <end position="37"/>
    </location>
</feature>
<dbReference type="SMART" id="SM00584">
    <property type="entry name" value="TLDc"/>
    <property type="match status" value="1"/>
</dbReference>
<protein>
    <recommendedName>
        <fullName evidence="4">Oxidation resistance protein 1</fullName>
    </recommendedName>
</protein>
<keyword evidence="8" id="KW-1185">Reference proteome</keyword>
<comment type="similarity">
    <text evidence="2">Belongs to the OXR1 family.</text>
</comment>
<dbReference type="OrthoDB" id="26679at2759"/>
<evidence type="ECO:0000313" key="8">
    <source>
        <dbReference type="Proteomes" id="UP000191024"/>
    </source>
</evidence>
<dbReference type="GO" id="GO:0005634">
    <property type="term" value="C:nucleus"/>
    <property type="evidence" value="ECO:0007669"/>
    <property type="project" value="TreeGrafter"/>
</dbReference>
<keyword evidence="3" id="KW-0496">Mitochondrion</keyword>
<dbReference type="Proteomes" id="UP000191024">
    <property type="component" value="Chromosome D"/>
</dbReference>
<evidence type="ECO:0000256" key="2">
    <source>
        <dbReference type="ARBA" id="ARBA00009540"/>
    </source>
</evidence>
<organism evidence="7 8">
    <name type="scientific">Lachancea mirantina</name>
    <dbReference type="NCBI Taxonomy" id="1230905"/>
    <lineage>
        <taxon>Eukaryota</taxon>
        <taxon>Fungi</taxon>
        <taxon>Dikarya</taxon>
        <taxon>Ascomycota</taxon>
        <taxon>Saccharomycotina</taxon>
        <taxon>Saccharomycetes</taxon>
        <taxon>Saccharomycetales</taxon>
        <taxon>Saccharomycetaceae</taxon>
        <taxon>Lachancea</taxon>
    </lineage>
</organism>
<proteinExistence type="inferred from homology"/>
<evidence type="ECO:0000313" key="7">
    <source>
        <dbReference type="EMBL" id="SCU88109.1"/>
    </source>
</evidence>
<evidence type="ECO:0000256" key="4">
    <source>
        <dbReference type="ARBA" id="ARBA00040604"/>
    </source>
</evidence>
<dbReference type="PROSITE" id="PS51886">
    <property type="entry name" value="TLDC"/>
    <property type="match status" value="1"/>
</dbReference>
<dbReference type="GO" id="GO:0006979">
    <property type="term" value="P:response to oxidative stress"/>
    <property type="evidence" value="ECO:0007669"/>
    <property type="project" value="TreeGrafter"/>
</dbReference>
<sequence>MFSLKDRLTKLKGSWTSPNLSQTATTNEMSNPFGSGTDDGPLPVYLNGVKDTTKHRLLTPEMCDEIRSLMPTRIQLYTDWRLVYSLEQHGASLRSLYDNIAPDGKQSARVGYVLVVEDKKGGIFGAYTNEHFRPTDNRRYYGNGECFLWKLEKVPTLYIGDTKADDGAEADRSHRWSFKGFPFTGLNEFVIYCTSKFLSMGAGDGHYGLWIDSGLLNGVSNPSLTFGNETLSREGDKFHVVGLEVWRVG</sequence>
<evidence type="ECO:0000256" key="5">
    <source>
        <dbReference type="SAM" id="MobiDB-lite"/>
    </source>
</evidence>
<evidence type="ECO:0000256" key="3">
    <source>
        <dbReference type="ARBA" id="ARBA00023128"/>
    </source>
</evidence>
<dbReference type="InterPro" id="IPR006571">
    <property type="entry name" value="TLDc_dom"/>
</dbReference>
<dbReference type="PANTHER" id="PTHR23354:SF62">
    <property type="entry name" value="MUSTARD, ISOFORM V"/>
    <property type="match status" value="1"/>
</dbReference>
<reference evidence="7 8" key="1">
    <citation type="submission" date="2016-03" db="EMBL/GenBank/DDBJ databases">
        <authorList>
            <person name="Devillers H."/>
        </authorList>
    </citation>
    <scope>NUCLEOTIDE SEQUENCE [LARGE SCALE GENOMIC DNA]</scope>
    <source>
        <strain evidence="7">CBS 11717</strain>
    </source>
</reference>
<feature type="domain" description="TLDc" evidence="6">
    <location>
        <begin position="56"/>
        <end position="249"/>
    </location>
</feature>
<dbReference type="EMBL" id="LT598463">
    <property type="protein sequence ID" value="SCU88109.1"/>
    <property type="molecule type" value="Genomic_DNA"/>
</dbReference>
<evidence type="ECO:0000259" key="6">
    <source>
        <dbReference type="PROSITE" id="PS51886"/>
    </source>
</evidence>
<accession>A0A1G4JD62</accession>
<gene>
    <name evidence="7" type="ORF">LAMI_0D08812G</name>
</gene>
<dbReference type="Pfam" id="PF07534">
    <property type="entry name" value="TLD"/>
    <property type="match status" value="1"/>
</dbReference>
<dbReference type="GO" id="GO:0005739">
    <property type="term" value="C:mitochondrion"/>
    <property type="evidence" value="ECO:0007669"/>
    <property type="project" value="UniProtKB-SubCell"/>
</dbReference>
<comment type="subcellular location">
    <subcellularLocation>
        <location evidence="1">Mitochondrion</location>
    </subcellularLocation>
</comment>
<dbReference type="PANTHER" id="PTHR23354">
    <property type="entry name" value="NUCLEOLAR PROTEIN 7/ESTROGEN RECEPTOR COACTIVATOR-RELATED"/>
    <property type="match status" value="1"/>
</dbReference>
<name>A0A1G4JD62_9SACH</name>